<name>A0A1Y2AM27_9TREE</name>
<organism evidence="2 3">
    <name type="scientific">Naematelia encephala</name>
    <dbReference type="NCBI Taxonomy" id="71784"/>
    <lineage>
        <taxon>Eukaryota</taxon>
        <taxon>Fungi</taxon>
        <taxon>Dikarya</taxon>
        <taxon>Basidiomycota</taxon>
        <taxon>Agaricomycotina</taxon>
        <taxon>Tremellomycetes</taxon>
        <taxon>Tremellales</taxon>
        <taxon>Naemateliaceae</taxon>
        <taxon>Naematelia</taxon>
    </lineage>
</organism>
<feature type="compositionally biased region" description="Polar residues" evidence="1">
    <location>
        <begin position="107"/>
        <end position="131"/>
    </location>
</feature>
<keyword evidence="3" id="KW-1185">Reference proteome</keyword>
<comment type="caution">
    <text evidence="2">The sequence shown here is derived from an EMBL/GenBank/DDBJ whole genome shotgun (WGS) entry which is preliminary data.</text>
</comment>
<dbReference type="InParanoid" id="A0A1Y2AM27"/>
<evidence type="ECO:0000313" key="3">
    <source>
        <dbReference type="Proteomes" id="UP000193986"/>
    </source>
</evidence>
<dbReference type="Proteomes" id="UP000193986">
    <property type="component" value="Unassembled WGS sequence"/>
</dbReference>
<feature type="compositionally biased region" description="Polar residues" evidence="1">
    <location>
        <begin position="151"/>
        <end position="166"/>
    </location>
</feature>
<protein>
    <submittedName>
        <fullName evidence="2">Uncharacterized protein</fullName>
    </submittedName>
</protein>
<evidence type="ECO:0000256" key="1">
    <source>
        <dbReference type="SAM" id="MobiDB-lite"/>
    </source>
</evidence>
<proteinExistence type="predicted"/>
<feature type="region of interest" description="Disordered" evidence="1">
    <location>
        <begin position="1"/>
        <end position="40"/>
    </location>
</feature>
<feature type="region of interest" description="Disordered" evidence="1">
    <location>
        <begin position="102"/>
        <end position="168"/>
    </location>
</feature>
<evidence type="ECO:0000313" key="2">
    <source>
        <dbReference type="EMBL" id="ORY23628.1"/>
    </source>
</evidence>
<accession>A0A1Y2AM27</accession>
<dbReference type="AlphaFoldDB" id="A0A1Y2AM27"/>
<reference evidence="2 3" key="1">
    <citation type="submission" date="2016-07" db="EMBL/GenBank/DDBJ databases">
        <title>Pervasive Adenine N6-methylation of Active Genes in Fungi.</title>
        <authorList>
            <consortium name="DOE Joint Genome Institute"/>
            <person name="Mondo S.J."/>
            <person name="Dannebaum R.O."/>
            <person name="Kuo R.C."/>
            <person name="Labutti K."/>
            <person name="Haridas S."/>
            <person name="Kuo A."/>
            <person name="Salamov A."/>
            <person name="Ahrendt S.R."/>
            <person name="Lipzen A."/>
            <person name="Sullivan W."/>
            <person name="Andreopoulos W.B."/>
            <person name="Clum A."/>
            <person name="Lindquist E."/>
            <person name="Daum C."/>
            <person name="Ramamoorthy G.K."/>
            <person name="Gryganskyi A."/>
            <person name="Culley D."/>
            <person name="Magnuson J.K."/>
            <person name="James T.Y."/>
            <person name="O'Malley M.A."/>
            <person name="Stajich J.E."/>
            <person name="Spatafora J.W."/>
            <person name="Visel A."/>
            <person name="Grigoriev I.V."/>
        </authorList>
    </citation>
    <scope>NUCLEOTIDE SEQUENCE [LARGE SCALE GENOMIC DNA]</scope>
    <source>
        <strain evidence="2 3">68-887.2</strain>
    </source>
</reference>
<feature type="compositionally biased region" description="Polar residues" evidence="1">
    <location>
        <begin position="1"/>
        <end position="37"/>
    </location>
</feature>
<gene>
    <name evidence="2" type="ORF">BCR39DRAFT_582802</name>
</gene>
<sequence length="414" mass="45281">MSASSTNPSSCLNPPSQDTTHPAHTQYRAQSGNQPEETYNVDWDKILKMASSLPPTENSSVSSQLVQDPAFSTGYMQNPLSSNEAADTYGYQYPLQPVGLQGEDWNLQGQTNSAGQPSIFLSPNRTTQSGESDPHAASQYQSMRDFHHSQSDLTNPAGNIESSSPLSCPESRLGLGNAPHAWSHQASMQAVRQGDDTNFARPFNFPQGGWYASTSAGVPDSLTAFAASTVARSSDDHVAAPGLTRSSHRHRGRPRGPNDSYSREISLKCVGEGPKCLVPKSTKVVVPNVHRQKVTDNVLTTLCLWCMEGRATLANSKPLRKGTQLRTGVGAEWEDTETDKSVGILCTCERPGTSFRGRTHLTMKTVRVDDTEEETNREGKVPREKCREGEVTRKKIEIKEQQSTSTTVFQYMAE</sequence>
<dbReference type="EMBL" id="MCFC01000077">
    <property type="protein sequence ID" value="ORY23628.1"/>
    <property type="molecule type" value="Genomic_DNA"/>
</dbReference>
<feature type="region of interest" description="Disordered" evidence="1">
    <location>
        <begin position="231"/>
        <end position="262"/>
    </location>
</feature>